<protein>
    <submittedName>
        <fullName evidence="2">VWA domain-containing protein</fullName>
    </submittedName>
</protein>
<dbReference type="Pfam" id="PF00092">
    <property type="entry name" value="VWA"/>
    <property type="match status" value="1"/>
</dbReference>
<dbReference type="PROSITE" id="PS50234">
    <property type="entry name" value="VWFA"/>
    <property type="match status" value="1"/>
</dbReference>
<dbReference type="AlphaFoldDB" id="A0A9D9HQV3"/>
<dbReference type="Gene3D" id="3.40.50.410">
    <property type="entry name" value="von Willebrand factor, type A domain"/>
    <property type="match status" value="1"/>
</dbReference>
<dbReference type="InterPro" id="IPR036465">
    <property type="entry name" value="vWFA_dom_sf"/>
</dbReference>
<dbReference type="CDD" id="cd00198">
    <property type="entry name" value="vWFA"/>
    <property type="match status" value="1"/>
</dbReference>
<evidence type="ECO:0000313" key="3">
    <source>
        <dbReference type="Proteomes" id="UP000823638"/>
    </source>
</evidence>
<gene>
    <name evidence="2" type="ORF">IAA81_08810</name>
</gene>
<dbReference type="Proteomes" id="UP000823638">
    <property type="component" value="Unassembled WGS sequence"/>
</dbReference>
<name>A0A9D9HQV3_9SPIR</name>
<reference evidence="2" key="2">
    <citation type="journal article" date="2021" name="PeerJ">
        <title>Extensive microbial diversity within the chicken gut microbiome revealed by metagenomics and culture.</title>
        <authorList>
            <person name="Gilroy R."/>
            <person name="Ravi A."/>
            <person name="Getino M."/>
            <person name="Pursley I."/>
            <person name="Horton D.L."/>
            <person name="Alikhan N.F."/>
            <person name="Baker D."/>
            <person name="Gharbi K."/>
            <person name="Hall N."/>
            <person name="Watson M."/>
            <person name="Adriaenssens E.M."/>
            <person name="Foster-Nyarko E."/>
            <person name="Jarju S."/>
            <person name="Secka A."/>
            <person name="Antonio M."/>
            <person name="Oren A."/>
            <person name="Chaudhuri R.R."/>
            <person name="La Ragione R."/>
            <person name="Hildebrand F."/>
            <person name="Pallen M.J."/>
        </authorList>
    </citation>
    <scope>NUCLEOTIDE SEQUENCE</scope>
    <source>
        <strain evidence="2">10532</strain>
    </source>
</reference>
<evidence type="ECO:0000259" key="1">
    <source>
        <dbReference type="PROSITE" id="PS50234"/>
    </source>
</evidence>
<reference evidence="2" key="1">
    <citation type="submission" date="2020-10" db="EMBL/GenBank/DDBJ databases">
        <authorList>
            <person name="Gilroy R."/>
        </authorList>
    </citation>
    <scope>NUCLEOTIDE SEQUENCE</scope>
    <source>
        <strain evidence="2">10532</strain>
    </source>
</reference>
<accession>A0A9D9HQV3</accession>
<sequence>MKKGLTEIVFILDESGSMSGLEKDTVGGFNSFIKKQRKIEGETLVSVVLFNENSKVLYDRTELSKIETMTENQYCPGGCTALLDAVGNALNHIRTIHKYAREEDQPEKTVFVITTDGEENSSREFTYRKVKELIERQQKDYDWEFIFLGANIDAGEEAAKIGIAPEQAVRYECDSAGTLLNFEVLGEAMCSVREGKKLNRSWKKDIEKYYGEKER</sequence>
<proteinExistence type="predicted"/>
<comment type="caution">
    <text evidence="2">The sequence shown here is derived from an EMBL/GenBank/DDBJ whole genome shotgun (WGS) entry which is preliminary data.</text>
</comment>
<evidence type="ECO:0000313" key="2">
    <source>
        <dbReference type="EMBL" id="MBO8458307.1"/>
    </source>
</evidence>
<feature type="domain" description="VWFA" evidence="1">
    <location>
        <begin position="7"/>
        <end position="192"/>
    </location>
</feature>
<dbReference type="InterPro" id="IPR002035">
    <property type="entry name" value="VWF_A"/>
</dbReference>
<organism evidence="2 3">
    <name type="scientific">Candidatus Gallitreponema excrementavium</name>
    <dbReference type="NCBI Taxonomy" id="2840840"/>
    <lineage>
        <taxon>Bacteria</taxon>
        <taxon>Pseudomonadati</taxon>
        <taxon>Spirochaetota</taxon>
        <taxon>Spirochaetia</taxon>
        <taxon>Spirochaetales</taxon>
        <taxon>Candidatus Gallitreponema</taxon>
    </lineage>
</organism>
<dbReference type="SUPFAM" id="SSF53300">
    <property type="entry name" value="vWA-like"/>
    <property type="match status" value="1"/>
</dbReference>
<dbReference type="EMBL" id="JADIMM010000102">
    <property type="protein sequence ID" value="MBO8458307.1"/>
    <property type="molecule type" value="Genomic_DNA"/>
</dbReference>